<evidence type="ECO:0000256" key="3">
    <source>
        <dbReference type="ARBA" id="ARBA00022737"/>
    </source>
</evidence>
<evidence type="ECO:0000256" key="6">
    <source>
        <dbReference type="ARBA" id="ARBA00023015"/>
    </source>
</evidence>
<keyword evidence="14" id="KW-1185">Reference proteome</keyword>
<organism evidence="13 14">
    <name type="scientific">Basidiobolus meristosporus CBS 931.73</name>
    <dbReference type="NCBI Taxonomy" id="1314790"/>
    <lineage>
        <taxon>Eukaryota</taxon>
        <taxon>Fungi</taxon>
        <taxon>Fungi incertae sedis</taxon>
        <taxon>Zoopagomycota</taxon>
        <taxon>Entomophthoromycotina</taxon>
        <taxon>Basidiobolomycetes</taxon>
        <taxon>Basidiobolales</taxon>
        <taxon>Basidiobolaceae</taxon>
        <taxon>Basidiobolus</taxon>
    </lineage>
</organism>
<dbReference type="OrthoDB" id="6077919at2759"/>
<evidence type="ECO:0000313" key="14">
    <source>
        <dbReference type="Proteomes" id="UP000193498"/>
    </source>
</evidence>
<dbReference type="InterPro" id="IPR013087">
    <property type="entry name" value="Znf_C2H2_type"/>
</dbReference>
<feature type="region of interest" description="Disordered" evidence="11">
    <location>
        <begin position="1"/>
        <end position="31"/>
    </location>
</feature>
<dbReference type="PANTHER" id="PTHR23233">
    <property type="entry name" value="SAL-LIKE PROTEIN"/>
    <property type="match status" value="1"/>
</dbReference>
<comment type="caution">
    <text evidence="13">The sequence shown here is derived from an EMBL/GenBank/DDBJ whole genome shotgun (WGS) entry which is preliminary data.</text>
</comment>
<keyword evidence="8" id="KW-0539">Nucleus</keyword>
<comment type="subcellular location">
    <subcellularLocation>
        <location evidence="1">Nucleus</location>
    </subcellularLocation>
</comment>
<feature type="compositionally biased region" description="Polar residues" evidence="11">
    <location>
        <begin position="74"/>
        <end position="85"/>
    </location>
</feature>
<evidence type="ECO:0000256" key="9">
    <source>
        <dbReference type="ARBA" id="ARBA00038474"/>
    </source>
</evidence>
<dbReference type="GO" id="GO:0008270">
    <property type="term" value="F:zinc ion binding"/>
    <property type="evidence" value="ECO:0007669"/>
    <property type="project" value="UniProtKB-KW"/>
</dbReference>
<dbReference type="STRING" id="1314790.A0A1Y1YGM2"/>
<evidence type="ECO:0000256" key="8">
    <source>
        <dbReference type="ARBA" id="ARBA00023242"/>
    </source>
</evidence>
<dbReference type="InterPro" id="IPR036236">
    <property type="entry name" value="Znf_C2H2_sf"/>
</dbReference>
<dbReference type="PANTHER" id="PTHR23233:SF84">
    <property type="entry name" value="FI23031P1"/>
    <property type="match status" value="1"/>
</dbReference>
<dbReference type="SMART" id="SM00355">
    <property type="entry name" value="ZnF_C2H2"/>
    <property type="match status" value="2"/>
</dbReference>
<keyword evidence="3" id="KW-0677">Repeat</keyword>
<dbReference type="EMBL" id="MCFE01000139">
    <property type="protein sequence ID" value="ORX97119.1"/>
    <property type="molecule type" value="Genomic_DNA"/>
</dbReference>
<evidence type="ECO:0000256" key="4">
    <source>
        <dbReference type="ARBA" id="ARBA00022771"/>
    </source>
</evidence>
<comment type="similarity">
    <text evidence="9">Belongs to the sal C2H2-type zinc-finger protein family.</text>
</comment>
<evidence type="ECO:0000256" key="1">
    <source>
        <dbReference type="ARBA" id="ARBA00004123"/>
    </source>
</evidence>
<dbReference type="InterPro" id="IPR051565">
    <property type="entry name" value="Sal_C2H2-zinc-finger"/>
</dbReference>
<keyword evidence="2" id="KW-0479">Metal-binding</keyword>
<dbReference type="Pfam" id="PF00096">
    <property type="entry name" value="zf-C2H2"/>
    <property type="match status" value="2"/>
</dbReference>
<feature type="compositionally biased region" description="Polar residues" evidence="11">
    <location>
        <begin position="1"/>
        <end position="30"/>
    </location>
</feature>
<evidence type="ECO:0000256" key="5">
    <source>
        <dbReference type="ARBA" id="ARBA00022833"/>
    </source>
</evidence>
<evidence type="ECO:0000259" key="12">
    <source>
        <dbReference type="PROSITE" id="PS50157"/>
    </source>
</evidence>
<dbReference type="FunFam" id="3.30.160.60:FF:000446">
    <property type="entry name" value="Zinc finger protein"/>
    <property type="match status" value="1"/>
</dbReference>
<name>A0A1Y1YGM2_9FUNG</name>
<keyword evidence="6" id="KW-0805">Transcription regulation</keyword>
<accession>A0A1Y1YGM2</accession>
<evidence type="ECO:0000256" key="7">
    <source>
        <dbReference type="ARBA" id="ARBA00023163"/>
    </source>
</evidence>
<feature type="region of interest" description="Disordered" evidence="11">
    <location>
        <begin position="69"/>
        <end position="116"/>
    </location>
</feature>
<evidence type="ECO:0000256" key="10">
    <source>
        <dbReference type="PROSITE-ProRule" id="PRU00042"/>
    </source>
</evidence>
<feature type="compositionally biased region" description="Polar residues" evidence="11">
    <location>
        <begin position="94"/>
        <end position="106"/>
    </location>
</feature>
<evidence type="ECO:0000256" key="2">
    <source>
        <dbReference type="ARBA" id="ARBA00022723"/>
    </source>
</evidence>
<dbReference type="GO" id="GO:0000981">
    <property type="term" value="F:DNA-binding transcription factor activity, RNA polymerase II-specific"/>
    <property type="evidence" value="ECO:0007669"/>
    <property type="project" value="TreeGrafter"/>
</dbReference>
<feature type="domain" description="C2H2-type" evidence="12">
    <location>
        <begin position="143"/>
        <end position="170"/>
    </location>
</feature>
<dbReference type="PROSITE" id="PS00028">
    <property type="entry name" value="ZINC_FINGER_C2H2_1"/>
    <property type="match status" value="2"/>
</dbReference>
<feature type="domain" description="C2H2-type" evidence="12">
    <location>
        <begin position="171"/>
        <end position="196"/>
    </location>
</feature>
<dbReference type="AlphaFoldDB" id="A0A1Y1YGM2"/>
<reference evidence="13 14" key="1">
    <citation type="submission" date="2016-07" db="EMBL/GenBank/DDBJ databases">
        <title>Pervasive Adenine N6-methylation of Active Genes in Fungi.</title>
        <authorList>
            <consortium name="DOE Joint Genome Institute"/>
            <person name="Mondo S.J."/>
            <person name="Dannebaum R.O."/>
            <person name="Kuo R.C."/>
            <person name="Labutti K."/>
            <person name="Haridas S."/>
            <person name="Kuo A."/>
            <person name="Salamov A."/>
            <person name="Ahrendt S.R."/>
            <person name="Lipzen A."/>
            <person name="Sullivan W."/>
            <person name="Andreopoulos W.B."/>
            <person name="Clum A."/>
            <person name="Lindquist E."/>
            <person name="Daum C."/>
            <person name="Ramamoorthy G.K."/>
            <person name="Gryganskyi A."/>
            <person name="Culley D."/>
            <person name="Magnuson J.K."/>
            <person name="James T.Y."/>
            <person name="O'Malley M.A."/>
            <person name="Stajich J.E."/>
            <person name="Spatafora J.W."/>
            <person name="Visel A."/>
            <person name="Grigoriev I.V."/>
        </authorList>
    </citation>
    <scope>NUCLEOTIDE SEQUENCE [LARGE SCALE GENOMIC DNA]</scope>
    <source>
        <strain evidence="13 14">CBS 931.73</strain>
    </source>
</reference>
<dbReference type="GO" id="GO:0005634">
    <property type="term" value="C:nucleus"/>
    <property type="evidence" value="ECO:0007669"/>
    <property type="project" value="UniProtKB-SubCell"/>
</dbReference>
<proteinExistence type="inferred from homology"/>
<dbReference type="PROSITE" id="PS50157">
    <property type="entry name" value="ZINC_FINGER_C2H2_2"/>
    <property type="match status" value="2"/>
</dbReference>
<dbReference type="GO" id="GO:0000978">
    <property type="term" value="F:RNA polymerase II cis-regulatory region sequence-specific DNA binding"/>
    <property type="evidence" value="ECO:0007669"/>
    <property type="project" value="TreeGrafter"/>
</dbReference>
<keyword evidence="5" id="KW-0862">Zinc</keyword>
<dbReference type="Gene3D" id="3.30.160.60">
    <property type="entry name" value="Classic Zinc Finger"/>
    <property type="match status" value="2"/>
</dbReference>
<dbReference type="Proteomes" id="UP000193498">
    <property type="component" value="Unassembled WGS sequence"/>
</dbReference>
<dbReference type="SUPFAM" id="SSF57667">
    <property type="entry name" value="beta-beta-alpha zinc fingers"/>
    <property type="match status" value="1"/>
</dbReference>
<protein>
    <recommendedName>
        <fullName evidence="12">C2H2-type domain-containing protein</fullName>
    </recommendedName>
</protein>
<keyword evidence="4 10" id="KW-0863">Zinc-finger</keyword>
<gene>
    <name evidence="13" type="ORF">K493DRAFT_314212</name>
</gene>
<evidence type="ECO:0000313" key="13">
    <source>
        <dbReference type="EMBL" id="ORX97119.1"/>
    </source>
</evidence>
<evidence type="ECO:0000256" key="11">
    <source>
        <dbReference type="SAM" id="MobiDB-lite"/>
    </source>
</evidence>
<keyword evidence="7" id="KW-0804">Transcription</keyword>
<sequence>MSHISHSYGSQPASFCDSSVSNPHSQSIASGHQLPGITELFSQETWFRPHIDVKDQDYFSYKATKLDKHKQTHSESTLQQLVPNRSKSRESICSDGQTTNSCSASPPATPDTDEEIGVYSHSEPFELADEYQQNQPNYIAKRHVCHLCHKRFPRPSSLRVHLHTHTGEKPYICEFANCQRRFSVLSNLRRHYKTHL</sequence>
<dbReference type="InParanoid" id="A0A1Y1YGM2"/>